<dbReference type="GeneID" id="8498801"/>
<accession>C4XZL5</accession>
<sequence length="268" mass="28790">MSRFFHSSADSGQKSIICLPPKYVHITCLGKAIMYAKSHPSFFILTQRRFNFTSFTNSCITHWFSGSEPIAPNLICHTTISGTMDPTHSDAESDFPPQPVQSLVARIAEILRSRGQTLATSEAACGGLLSAYLVSVPGASDFFLGGKLVYSLRQRLKLSGWSDAEIGSYMGPSEQVALKLARTAKYELGSTYVLSETGFAGPSTALHLGSDRSGEDAVGTVFLGLSGPQGEISCRRVTGSSARAANMEKFALEGLKFLLDCLEGENKV</sequence>
<proteinExistence type="predicted"/>
<dbReference type="SUPFAM" id="SSF142433">
    <property type="entry name" value="CinA-like"/>
    <property type="match status" value="1"/>
</dbReference>
<dbReference type="VEuPathDB" id="FungiDB:CLUG_01397"/>
<protein>
    <recommendedName>
        <fullName evidence="1">CinA C-terminal domain-containing protein</fullName>
    </recommendedName>
</protein>
<dbReference type="KEGG" id="clu:CLUG_01397"/>
<name>C4XZL5_CLAL4</name>
<dbReference type="OrthoDB" id="2350783at2759"/>
<dbReference type="Pfam" id="PF02464">
    <property type="entry name" value="CinA"/>
    <property type="match status" value="1"/>
</dbReference>
<dbReference type="STRING" id="306902.C4XZL5"/>
<dbReference type="HOGENOM" id="CLU_030805_2_1_1"/>
<evidence type="ECO:0000313" key="2">
    <source>
        <dbReference type="EMBL" id="EEQ37274.1"/>
    </source>
</evidence>
<dbReference type="OMA" id="NYMGPSE"/>
<evidence type="ECO:0000313" key="3">
    <source>
        <dbReference type="Proteomes" id="UP000007703"/>
    </source>
</evidence>
<dbReference type="InterPro" id="IPR008136">
    <property type="entry name" value="CinA_C"/>
</dbReference>
<feature type="domain" description="CinA C-terminal" evidence="1">
    <location>
        <begin position="101"/>
        <end position="262"/>
    </location>
</feature>
<dbReference type="EMBL" id="CH408077">
    <property type="protein sequence ID" value="EEQ37274.1"/>
    <property type="molecule type" value="Genomic_DNA"/>
</dbReference>
<organism evidence="2 3">
    <name type="scientific">Clavispora lusitaniae (strain ATCC 42720)</name>
    <name type="common">Yeast</name>
    <name type="synonym">Candida lusitaniae</name>
    <dbReference type="NCBI Taxonomy" id="306902"/>
    <lineage>
        <taxon>Eukaryota</taxon>
        <taxon>Fungi</taxon>
        <taxon>Dikarya</taxon>
        <taxon>Ascomycota</taxon>
        <taxon>Saccharomycotina</taxon>
        <taxon>Pichiomycetes</taxon>
        <taxon>Metschnikowiaceae</taxon>
        <taxon>Clavispora</taxon>
    </lineage>
</organism>
<reference evidence="2 3" key="1">
    <citation type="journal article" date="2009" name="Nature">
        <title>Evolution of pathogenicity and sexual reproduction in eight Candida genomes.</title>
        <authorList>
            <person name="Butler G."/>
            <person name="Rasmussen M.D."/>
            <person name="Lin M.F."/>
            <person name="Santos M.A."/>
            <person name="Sakthikumar S."/>
            <person name="Munro C.A."/>
            <person name="Rheinbay E."/>
            <person name="Grabherr M."/>
            <person name="Forche A."/>
            <person name="Reedy J.L."/>
            <person name="Agrafioti I."/>
            <person name="Arnaud M.B."/>
            <person name="Bates S."/>
            <person name="Brown A.J."/>
            <person name="Brunke S."/>
            <person name="Costanzo M.C."/>
            <person name="Fitzpatrick D.A."/>
            <person name="de Groot P.W."/>
            <person name="Harris D."/>
            <person name="Hoyer L.L."/>
            <person name="Hube B."/>
            <person name="Klis F.M."/>
            <person name="Kodira C."/>
            <person name="Lennard N."/>
            <person name="Logue M.E."/>
            <person name="Martin R."/>
            <person name="Neiman A.M."/>
            <person name="Nikolaou E."/>
            <person name="Quail M.A."/>
            <person name="Quinn J."/>
            <person name="Santos M.C."/>
            <person name="Schmitzberger F.F."/>
            <person name="Sherlock G."/>
            <person name="Shah P."/>
            <person name="Silverstein K.A."/>
            <person name="Skrzypek M.S."/>
            <person name="Soll D."/>
            <person name="Staggs R."/>
            <person name="Stansfield I."/>
            <person name="Stumpf M.P."/>
            <person name="Sudbery P.E."/>
            <person name="Srikantha T."/>
            <person name="Zeng Q."/>
            <person name="Berman J."/>
            <person name="Berriman M."/>
            <person name="Heitman J."/>
            <person name="Gow N.A."/>
            <person name="Lorenz M.C."/>
            <person name="Birren B.W."/>
            <person name="Kellis M."/>
            <person name="Cuomo C.A."/>
        </authorList>
    </citation>
    <scope>NUCLEOTIDE SEQUENCE [LARGE SCALE GENOMIC DNA]</scope>
    <source>
        <strain evidence="2 3">ATCC 42720</strain>
    </source>
</reference>
<gene>
    <name evidence="2" type="ORF">CLUG_01397</name>
</gene>
<dbReference type="AlphaFoldDB" id="C4XZL5"/>
<dbReference type="Gene3D" id="3.90.950.20">
    <property type="entry name" value="CinA-like"/>
    <property type="match status" value="1"/>
</dbReference>
<dbReference type="InterPro" id="IPR036653">
    <property type="entry name" value="CinA-like_C"/>
</dbReference>
<dbReference type="InParanoid" id="C4XZL5"/>
<evidence type="ECO:0000259" key="1">
    <source>
        <dbReference type="Pfam" id="PF02464"/>
    </source>
</evidence>
<dbReference type="Proteomes" id="UP000007703">
    <property type="component" value="Unassembled WGS sequence"/>
</dbReference>